<gene>
    <name evidence="1" type="ORF">K431DRAFT_265429</name>
</gene>
<organism evidence="1 2">
    <name type="scientific">Polychaeton citri CBS 116435</name>
    <dbReference type="NCBI Taxonomy" id="1314669"/>
    <lineage>
        <taxon>Eukaryota</taxon>
        <taxon>Fungi</taxon>
        <taxon>Dikarya</taxon>
        <taxon>Ascomycota</taxon>
        <taxon>Pezizomycotina</taxon>
        <taxon>Dothideomycetes</taxon>
        <taxon>Dothideomycetidae</taxon>
        <taxon>Capnodiales</taxon>
        <taxon>Capnodiaceae</taxon>
        <taxon>Polychaeton</taxon>
    </lineage>
</organism>
<reference evidence="1" key="1">
    <citation type="journal article" date="2020" name="Stud. Mycol.">
        <title>101 Dothideomycetes genomes: a test case for predicting lifestyles and emergence of pathogens.</title>
        <authorList>
            <person name="Haridas S."/>
            <person name="Albert R."/>
            <person name="Binder M."/>
            <person name="Bloem J."/>
            <person name="Labutti K."/>
            <person name="Salamov A."/>
            <person name="Andreopoulos B."/>
            <person name="Baker S."/>
            <person name="Barry K."/>
            <person name="Bills G."/>
            <person name="Bluhm B."/>
            <person name="Cannon C."/>
            <person name="Castanera R."/>
            <person name="Culley D."/>
            <person name="Daum C."/>
            <person name="Ezra D."/>
            <person name="Gonzalez J."/>
            <person name="Henrissat B."/>
            <person name="Kuo A."/>
            <person name="Liang C."/>
            <person name="Lipzen A."/>
            <person name="Lutzoni F."/>
            <person name="Magnuson J."/>
            <person name="Mondo S."/>
            <person name="Nolan M."/>
            <person name="Ohm R."/>
            <person name="Pangilinan J."/>
            <person name="Park H.-J."/>
            <person name="Ramirez L."/>
            <person name="Alfaro M."/>
            <person name="Sun H."/>
            <person name="Tritt A."/>
            <person name="Yoshinaga Y."/>
            <person name="Zwiers L.-H."/>
            <person name="Turgeon B."/>
            <person name="Goodwin S."/>
            <person name="Spatafora J."/>
            <person name="Crous P."/>
            <person name="Grigoriev I."/>
        </authorList>
    </citation>
    <scope>NUCLEOTIDE SEQUENCE</scope>
    <source>
        <strain evidence="1">CBS 116435</strain>
    </source>
</reference>
<dbReference type="AlphaFoldDB" id="A0A9P4URR9"/>
<sequence>MPDIQGVRSRRSNYGDAFNDAIESHHAFGSCIWGAIEMLTFHPLGTQQPLAGLRLARNGWTENDIAKAQLYARDRHSQVNVHQKFGALKHELNKNGRIVFRDPNFTARRYRDQQLLVPTADYSSASYRPRHQYDFDPKTFQPVTADASRSRGGGYSAAQQNLPSLVRMAVGVANWPQGQDAGIVTQAIRWAVEHQNCSLSVHDIPILAQRQGFVAPAESSTMGWDQNARNRIVPVVDASDKYTVP</sequence>
<protein>
    <submittedName>
        <fullName evidence="1">Uncharacterized protein</fullName>
    </submittedName>
</protein>
<comment type="caution">
    <text evidence="1">The sequence shown here is derived from an EMBL/GenBank/DDBJ whole genome shotgun (WGS) entry which is preliminary data.</text>
</comment>
<dbReference type="OrthoDB" id="3796227at2759"/>
<dbReference type="Proteomes" id="UP000799441">
    <property type="component" value="Unassembled WGS sequence"/>
</dbReference>
<name>A0A9P4URR9_9PEZI</name>
<evidence type="ECO:0000313" key="2">
    <source>
        <dbReference type="Proteomes" id="UP000799441"/>
    </source>
</evidence>
<proteinExistence type="predicted"/>
<dbReference type="EMBL" id="MU003779">
    <property type="protein sequence ID" value="KAF2722896.1"/>
    <property type="molecule type" value="Genomic_DNA"/>
</dbReference>
<evidence type="ECO:0000313" key="1">
    <source>
        <dbReference type="EMBL" id="KAF2722896.1"/>
    </source>
</evidence>
<accession>A0A9P4URR9</accession>
<keyword evidence="2" id="KW-1185">Reference proteome</keyword>